<feature type="region of interest" description="Disordered" evidence="1">
    <location>
        <begin position="1"/>
        <end position="98"/>
    </location>
</feature>
<protein>
    <submittedName>
        <fullName evidence="2">Glycine-rich cell wall structural protein 1.0-like</fullName>
    </submittedName>
</protein>
<feature type="compositionally biased region" description="Gly residues" evidence="1">
    <location>
        <begin position="1"/>
        <end position="10"/>
    </location>
</feature>
<reference evidence="2" key="2">
    <citation type="submission" date="2023-04" db="EMBL/GenBank/DDBJ databases">
        <authorList>
            <person name="Bruccoleri R.E."/>
            <person name="Oakeley E.J."/>
            <person name="Faust A.-M."/>
            <person name="Dessus-Babus S."/>
            <person name="Altorfer M."/>
            <person name="Burckhardt D."/>
            <person name="Oertli M."/>
            <person name="Naumann U."/>
            <person name="Petersen F."/>
            <person name="Wong J."/>
        </authorList>
    </citation>
    <scope>NUCLEOTIDE SEQUENCE</scope>
    <source>
        <strain evidence="2">GSM-AAB239-AS_SAM_17_03QT</strain>
        <tissue evidence="2">Leaf</tissue>
    </source>
</reference>
<evidence type="ECO:0000313" key="3">
    <source>
        <dbReference type="Proteomes" id="UP001140949"/>
    </source>
</evidence>
<name>A0AAX6EF12_IRIPA</name>
<organism evidence="2 3">
    <name type="scientific">Iris pallida</name>
    <name type="common">Sweet iris</name>
    <dbReference type="NCBI Taxonomy" id="29817"/>
    <lineage>
        <taxon>Eukaryota</taxon>
        <taxon>Viridiplantae</taxon>
        <taxon>Streptophyta</taxon>
        <taxon>Embryophyta</taxon>
        <taxon>Tracheophyta</taxon>
        <taxon>Spermatophyta</taxon>
        <taxon>Magnoliopsida</taxon>
        <taxon>Liliopsida</taxon>
        <taxon>Asparagales</taxon>
        <taxon>Iridaceae</taxon>
        <taxon>Iridoideae</taxon>
        <taxon>Irideae</taxon>
        <taxon>Iris</taxon>
    </lineage>
</organism>
<reference evidence="2" key="1">
    <citation type="journal article" date="2023" name="GigaByte">
        <title>Genome assembly of the bearded iris, Iris pallida Lam.</title>
        <authorList>
            <person name="Bruccoleri R.E."/>
            <person name="Oakeley E.J."/>
            <person name="Faust A.M.E."/>
            <person name="Altorfer M."/>
            <person name="Dessus-Babus S."/>
            <person name="Burckhardt D."/>
            <person name="Oertli M."/>
            <person name="Naumann U."/>
            <person name="Petersen F."/>
            <person name="Wong J."/>
        </authorList>
    </citation>
    <scope>NUCLEOTIDE SEQUENCE</scope>
    <source>
        <strain evidence="2">GSM-AAB239-AS_SAM_17_03QT</strain>
    </source>
</reference>
<gene>
    <name evidence="2" type="ORF">M6B38_190930</name>
</gene>
<feature type="region of interest" description="Disordered" evidence="1">
    <location>
        <begin position="113"/>
        <end position="132"/>
    </location>
</feature>
<dbReference type="EMBL" id="JANAVB010037020">
    <property type="protein sequence ID" value="KAJ6802662.1"/>
    <property type="molecule type" value="Genomic_DNA"/>
</dbReference>
<keyword evidence="3" id="KW-1185">Reference proteome</keyword>
<accession>A0AAX6EF12</accession>
<dbReference type="AlphaFoldDB" id="A0AAX6EF12"/>
<dbReference type="Proteomes" id="UP001140949">
    <property type="component" value="Unassembled WGS sequence"/>
</dbReference>
<evidence type="ECO:0000256" key="1">
    <source>
        <dbReference type="SAM" id="MobiDB-lite"/>
    </source>
</evidence>
<evidence type="ECO:0000313" key="2">
    <source>
        <dbReference type="EMBL" id="KAJ6802662.1"/>
    </source>
</evidence>
<feature type="compositionally biased region" description="Basic and acidic residues" evidence="1">
    <location>
        <begin position="82"/>
        <end position="98"/>
    </location>
</feature>
<proteinExistence type="predicted"/>
<comment type="caution">
    <text evidence="2">The sequence shown here is derived from an EMBL/GenBank/DDBJ whole genome shotgun (WGS) entry which is preliminary data.</text>
</comment>
<sequence length="132" mass="14161">MMAGGWGSGSSWGCSNQAEVRRSRGSARKTRAETAKHVGARGSQRRDCSVRGVPGGVGRSRSSAWQCSHGDDQRWRRTSAGGRDRRVPRARQGSREREAAKCWITGGVRRLGSTGKVAGSGVNTTRLPRLPG</sequence>